<accession>A0AAD7ZK44</accession>
<gene>
    <name evidence="1" type="ORF">L9F63_003881</name>
</gene>
<dbReference type="EMBL" id="JASPKZ010007842">
    <property type="protein sequence ID" value="KAJ9581812.1"/>
    <property type="molecule type" value="Genomic_DNA"/>
</dbReference>
<protein>
    <submittedName>
        <fullName evidence="1">Uncharacterized protein</fullName>
    </submittedName>
</protein>
<proteinExistence type="predicted"/>
<name>A0AAD7ZK44_DIPPU</name>
<keyword evidence="2" id="KW-1185">Reference proteome</keyword>
<evidence type="ECO:0000313" key="2">
    <source>
        <dbReference type="Proteomes" id="UP001233999"/>
    </source>
</evidence>
<comment type="caution">
    <text evidence="1">The sequence shown here is derived from an EMBL/GenBank/DDBJ whole genome shotgun (WGS) entry which is preliminary data.</text>
</comment>
<feature type="non-terminal residue" evidence="1">
    <location>
        <position position="1"/>
    </location>
</feature>
<sequence length="56" mass="6216">PVSPREVTVLRQFKLCIILLPLLSLHRVRIVILVNSVRTSEMKELGAAGGQSPRSH</sequence>
<dbReference type="AlphaFoldDB" id="A0AAD7ZK44"/>
<organism evidence="1 2">
    <name type="scientific">Diploptera punctata</name>
    <name type="common">Pacific beetle cockroach</name>
    <dbReference type="NCBI Taxonomy" id="6984"/>
    <lineage>
        <taxon>Eukaryota</taxon>
        <taxon>Metazoa</taxon>
        <taxon>Ecdysozoa</taxon>
        <taxon>Arthropoda</taxon>
        <taxon>Hexapoda</taxon>
        <taxon>Insecta</taxon>
        <taxon>Pterygota</taxon>
        <taxon>Neoptera</taxon>
        <taxon>Polyneoptera</taxon>
        <taxon>Dictyoptera</taxon>
        <taxon>Blattodea</taxon>
        <taxon>Blaberoidea</taxon>
        <taxon>Blaberidae</taxon>
        <taxon>Diplopterinae</taxon>
        <taxon>Diploptera</taxon>
    </lineage>
</organism>
<reference evidence="1" key="1">
    <citation type="journal article" date="2023" name="IScience">
        <title>Live-bearing cockroach genome reveals convergent evolutionary mechanisms linked to viviparity in insects and beyond.</title>
        <authorList>
            <person name="Fouks B."/>
            <person name="Harrison M.C."/>
            <person name="Mikhailova A.A."/>
            <person name="Marchal E."/>
            <person name="English S."/>
            <person name="Carruthers M."/>
            <person name="Jennings E.C."/>
            <person name="Chiamaka E.L."/>
            <person name="Frigard R.A."/>
            <person name="Pippel M."/>
            <person name="Attardo G.M."/>
            <person name="Benoit J.B."/>
            <person name="Bornberg-Bauer E."/>
            <person name="Tobe S.S."/>
        </authorList>
    </citation>
    <scope>NUCLEOTIDE SEQUENCE</scope>
    <source>
        <strain evidence="1">Stay&amp;Tobe</strain>
    </source>
</reference>
<reference evidence="1" key="2">
    <citation type="submission" date="2023-05" db="EMBL/GenBank/DDBJ databases">
        <authorList>
            <person name="Fouks B."/>
        </authorList>
    </citation>
    <scope>NUCLEOTIDE SEQUENCE</scope>
    <source>
        <strain evidence="1">Stay&amp;Tobe</strain>
        <tissue evidence="1">Testes</tissue>
    </source>
</reference>
<dbReference type="Proteomes" id="UP001233999">
    <property type="component" value="Unassembled WGS sequence"/>
</dbReference>
<feature type="non-terminal residue" evidence="1">
    <location>
        <position position="56"/>
    </location>
</feature>
<evidence type="ECO:0000313" key="1">
    <source>
        <dbReference type="EMBL" id="KAJ9581812.1"/>
    </source>
</evidence>